<protein>
    <submittedName>
        <fullName evidence="2">Uncharacterized protein</fullName>
    </submittedName>
</protein>
<dbReference type="Proteomes" id="UP000614334">
    <property type="component" value="Unassembled WGS sequence"/>
</dbReference>
<accession>A0A8H7I5D7</accession>
<proteinExistence type="predicted"/>
<comment type="caution">
    <text evidence="2">The sequence shown here is derived from an EMBL/GenBank/DDBJ whole genome shotgun (WGS) entry which is preliminary data.</text>
</comment>
<name>A0A8H7I5D7_9AGAM</name>
<reference evidence="2" key="1">
    <citation type="submission" date="2020-09" db="EMBL/GenBank/DDBJ databases">
        <title>Comparative genome analyses of four rice-infecting Rhizoctonia solani isolates reveal extensive enrichment of homogalacturonan modification genes.</title>
        <authorList>
            <person name="Lee D.-Y."/>
            <person name="Jeon J."/>
            <person name="Kim K.-T."/>
            <person name="Cheong K."/>
            <person name="Song H."/>
            <person name="Choi G."/>
            <person name="Ko J."/>
            <person name="Opiyo S.O."/>
            <person name="Zuo S."/>
            <person name="Madhav S."/>
            <person name="Lee Y.-H."/>
            <person name="Wang G.-L."/>
        </authorList>
    </citation>
    <scope>NUCLEOTIDE SEQUENCE</scope>
    <source>
        <strain evidence="2">AG1-IA B2</strain>
    </source>
</reference>
<dbReference type="EMBL" id="JACYCF010000030">
    <property type="protein sequence ID" value="KAF8749150.1"/>
    <property type="molecule type" value="Genomic_DNA"/>
</dbReference>
<gene>
    <name evidence="2" type="ORF">RHS01_10299</name>
</gene>
<organism evidence="2 3">
    <name type="scientific">Rhizoctonia solani</name>
    <dbReference type="NCBI Taxonomy" id="456999"/>
    <lineage>
        <taxon>Eukaryota</taxon>
        <taxon>Fungi</taxon>
        <taxon>Dikarya</taxon>
        <taxon>Basidiomycota</taxon>
        <taxon>Agaricomycotina</taxon>
        <taxon>Agaricomycetes</taxon>
        <taxon>Cantharellales</taxon>
        <taxon>Ceratobasidiaceae</taxon>
        <taxon>Rhizoctonia</taxon>
    </lineage>
</organism>
<dbReference type="AlphaFoldDB" id="A0A8H7I5D7"/>
<evidence type="ECO:0000313" key="3">
    <source>
        <dbReference type="Proteomes" id="UP000614334"/>
    </source>
</evidence>
<feature type="region of interest" description="Disordered" evidence="1">
    <location>
        <begin position="22"/>
        <end position="67"/>
    </location>
</feature>
<evidence type="ECO:0000256" key="1">
    <source>
        <dbReference type="SAM" id="MobiDB-lite"/>
    </source>
</evidence>
<sequence>MLALRNRTFEIALETSARTHLPLRHPTPIPIPSHTLTLHNPRDDRRLNATTRPPSQTSHPAHAPSPVADMRRHIEHQHTEEEAQATIDGKITKTQATLLGEDWKGTIKKPTCEGWVLTGAWFMLSGQTFSRKDAVKRHQTETGARVVDGVCVSCPGSGNGAGAGKKRARRK</sequence>
<feature type="compositionally biased region" description="Polar residues" evidence="1">
    <location>
        <begin position="48"/>
        <end position="59"/>
    </location>
</feature>
<evidence type="ECO:0000313" key="2">
    <source>
        <dbReference type="EMBL" id="KAF8749150.1"/>
    </source>
</evidence>